<reference evidence="2" key="1">
    <citation type="journal article" date="2019" name="Int. J. Syst. Evol. Microbiol.">
        <title>The Global Catalogue of Microorganisms (GCM) 10K type strain sequencing project: providing services to taxonomists for standard genome sequencing and annotation.</title>
        <authorList>
            <consortium name="The Broad Institute Genomics Platform"/>
            <consortium name="The Broad Institute Genome Sequencing Center for Infectious Disease"/>
            <person name="Wu L."/>
            <person name="Ma J."/>
        </authorList>
    </citation>
    <scope>NUCLEOTIDE SEQUENCE [LARGE SCALE GENOMIC DNA]</scope>
    <source>
        <strain evidence="2">CGMCC 4.1621</strain>
    </source>
</reference>
<dbReference type="EMBL" id="JBHSZV010000011">
    <property type="protein sequence ID" value="MFC7061015.1"/>
    <property type="molecule type" value="Genomic_DNA"/>
</dbReference>
<dbReference type="RefSeq" id="WP_204708890.1">
    <property type="nucleotide sequence ID" value="NZ_JBHSZV010000011.1"/>
</dbReference>
<comment type="caution">
    <text evidence="1">The sequence shown here is derived from an EMBL/GenBank/DDBJ whole genome shotgun (WGS) entry which is preliminary data.</text>
</comment>
<keyword evidence="2" id="KW-1185">Reference proteome</keyword>
<gene>
    <name evidence="1" type="ORF">ACFQIC_03915</name>
</gene>
<dbReference type="Proteomes" id="UP001596410">
    <property type="component" value="Unassembled WGS sequence"/>
</dbReference>
<sequence>MDLDKNMIGTLGLHQLSVLSLIDQGKSETLEDINIQLENKKVFDYLEKKYGDNTQAFDFVNRDQVHDLLFDIYCALEGREQRKMWVSNNGLCVLAGYINTIMMN</sequence>
<name>A0ABW2EFC5_9BACI</name>
<protein>
    <submittedName>
        <fullName evidence="1">Uncharacterized protein</fullName>
    </submittedName>
</protein>
<organism evidence="1 2">
    <name type="scientific">Halobacillus seohaensis</name>
    <dbReference type="NCBI Taxonomy" id="447421"/>
    <lineage>
        <taxon>Bacteria</taxon>
        <taxon>Bacillati</taxon>
        <taxon>Bacillota</taxon>
        <taxon>Bacilli</taxon>
        <taxon>Bacillales</taxon>
        <taxon>Bacillaceae</taxon>
        <taxon>Halobacillus</taxon>
    </lineage>
</organism>
<evidence type="ECO:0000313" key="2">
    <source>
        <dbReference type="Proteomes" id="UP001596410"/>
    </source>
</evidence>
<evidence type="ECO:0000313" key="1">
    <source>
        <dbReference type="EMBL" id="MFC7061015.1"/>
    </source>
</evidence>
<proteinExistence type="predicted"/>
<accession>A0ABW2EFC5</accession>